<gene>
    <name evidence="11" type="ordered locus">Acid_2624</name>
</gene>
<proteinExistence type="inferred from homology"/>
<feature type="coiled-coil region" evidence="8">
    <location>
        <begin position="392"/>
        <end position="430"/>
    </location>
</feature>
<keyword evidence="8" id="KW-0175">Coiled coil</keyword>
<evidence type="ECO:0000256" key="3">
    <source>
        <dbReference type="ARBA" id="ARBA00022448"/>
    </source>
</evidence>
<keyword evidence="4" id="KW-1134">Transmembrane beta strand</keyword>
<dbReference type="SUPFAM" id="SSF56954">
    <property type="entry name" value="Outer membrane efflux proteins (OEP)"/>
    <property type="match status" value="1"/>
</dbReference>
<evidence type="ECO:0000256" key="7">
    <source>
        <dbReference type="ARBA" id="ARBA00023237"/>
    </source>
</evidence>
<evidence type="ECO:0000256" key="9">
    <source>
        <dbReference type="SAM" id="MobiDB-lite"/>
    </source>
</evidence>
<comment type="subcellular location">
    <subcellularLocation>
        <location evidence="1">Cell outer membrane</location>
    </subcellularLocation>
</comment>
<evidence type="ECO:0000256" key="5">
    <source>
        <dbReference type="ARBA" id="ARBA00022692"/>
    </source>
</evidence>
<dbReference type="GO" id="GO:0015562">
    <property type="term" value="F:efflux transmembrane transporter activity"/>
    <property type="evidence" value="ECO:0007669"/>
    <property type="project" value="InterPro"/>
</dbReference>
<dbReference type="GO" id="GO:0015288">
    <property type="term" value="F:porin activity"/>
    <property type="evidence" value="ECO:0007669"/>
    <property type="project" value="TreeGrafter"/>
</dbReference>
<feature type="region of interest" description="Disordered" evidence="9">
    <location>
        <begin position="20"/>
        <end position="62"/>
    </location>
</feature>
<keyword evidence="7" id="KW-0998">Cell outer membrane</keyword>
<keyword evidence="5" id="KW-0812">Transmembrane</keyword>
<name>Q024G3_SOLUE</name>
<keyword evidence="3" id="KW-0813">Transport</keyword>
<dbReference type="HOGENOM" id="CLU_012817_10_1_0"/>
<dbReference type="OrthoDB" id="9813458at2"/>
<evidence type="ECO:0000256" key="1">
    <source>
        <dbReference type="ARBA" id="ARBA00004442"/>
    </source>
</evidence>
<dbReference type="InterPro" id="IPR003423">
    <property type="entry name" value="OMP_efflux"/>
</dbReference>
<dbReference type="PANTHER" id="PTHR30026">
    <property type="entry name" value="OUTER MEMBRANE PROTEIN TOLC"/>
    <property type="match status" value="1"/>
</dbReference>
<protein>
    <submittedName>
        <fullName evidence="11">Outer membrane efflux protein</fullName>
    </submittedName>
</protein>
<accession>Q024G3</accession>
<keyword evidence="6" id="KW-0472">Membrane</keyword>
<dbReference type="eggNOG" id="COG1538">
    <property type="taxonomic scope" value="Bacteria"/>
</dbReference>
<keyword evidence="10" id="KW-0732">Signal</keyword>
<dbReference type="GO" id="GO:0009279">
    <property type="term" value="C:cell outer membrane"/>
    <property type="evidence" value="ECO:0007669"/>
    <property type="project" value="UniProtKB-SubCell"/>
</dbReference>
<evidence type="ECO:0000256" key="4">
    <source>
        <dbReference type="ARBA" id="ARBA00022452"/>
    </source>
</evidence>
<evidence type="ECO:0000256" key="10">
    <source>
        <dbReference type="SAM" id="SignalP"/>
    </source>
</evidence>
<organism evidence="11">
    <name type="scientific">Solibacter usitatus (strain Ellin6076)</name>
    <dbReference type="NCBI Taxonomy" id="234267"/>
    <lineage>
        <taxon>Bacteria</taxon>
        <taxon>Pseudomonadati</taxon>
        <taxon>Acidobacteriota</taxon>
        <taxon>Terriglobia</taxon>
        <taxon>Bryobacterales</taxon>
        <taxon>Solibacteraceae</taxon>
        <taxon>Candidatus Solibacter</taxon>
    </lineage>
</organism>
<comment type="similarity">
    <text evidence="2">Belongs to the outer membrane factor (OMF) (TC 1.B.17) family.</text>
</comment>
<evidence type="ECO:0000256" key="6">
    <source>
        <dbReference type="ARBA" id="ARBA00023136"/>
    </source>
</evidence>
<evidence type="ECO:0000313" key="11">
    <source>
        <dbReference type="EMBL" id="ABJ83613.1"/>
    </source>
</evidence>
<dbReference type="STRING" id="234267.Acid_2624"/>
<sequence precursor="true">MRWHTLFFLIILSTPSAGQIGAPQSPGQLPRAQPVPLSGKPQIGSVVPQQTPTPGATNSVNTINPSVQVQGAYQGSVPAGTSTSTPLALSLEDAVKRGIQYNLGSVTASDATRQARALRLAALAELLPDLTGNVRETVQQIDLAITGLRLNLPLPGFRFPAIVGPFNYFDTRANFTESLSVTGVRNWQASRENLSSSEFNIQDSRDLVAFAVAGTYLQILASAARILTANAQIETSRAVYTQAVDRNRSGLIAHIDVSRSLVELQTQQQRLTSLTNDFEKQKLTLARLIGLPMAQPFTLSDAIPYREMPPVDIAALIHTAISARHDVQAAAAQVKAAELSRKAAVAEHLPFLDVAADYGITGINPSQSHGTFAVTGSVRFPIYRSGRIRADIEQADAALSQRRAEYEDTKARAEQDVRNAVLDLNAASQQVRVAESNRGLAAETLQQSRDRFRAGVTDTVELVQAQESVATAEQDFISALFAFNLARVALARATAQTEQGVTRLLRER</sequence>
<dbReference type="Gene3D" id="1.20.1600.10">
    <property type="entry name" value="Outer membrane efflux proteins (OEP)"/>
    <property type="match status" value="1"/>
</dbReference>
<dbReference type="EMBL" id="CP000473">
    <property type="protein sequence ID" value="ABJ83613.1"/>
    <property type="molecule type" value="Genomic_DNA"/>
</dbReference>
<dbReference type="PANTHER" id="PTHR30026:SF20">
    <property type="entry name" value="OUTER MEMBRANE PROTEIN TOLC"/>
    <property type="match status" value="1"/>
</dbReference>
<feature type="signal peptide" evidence="10">
    <location>
        <begin position="1"/>
        <end position="18"/>
    </location>
</feature>
<feature type="compositionally biased region" description="Polar residues" evidence="9">
    <location>
        <begin position="47"/>
        <end position="62"/>
    </location>
</feature>
<dbReference type="KEGG" id="sus:Acid_2624"/>
<dbReference type="InterPro" id="IPR051906">
    <property type="entry name" value="TolC-like"/>
</dbReference>
<evidence type="ECO:0000256" key="2">
    <source>
        <dbReference type="ARBA" id="ARBA00007613"/>
    </source>
</evidence>
<dbReference type="Pfam" id="PF02321">
    <property type="entry name" value="OEP"/>
    <property type="match status" value="1"/>
</dbReference>
<dbReference type="AlphaFoldDB" id="Q024G3"/>
<dbReference type="InParanoid" id="Q024G3"/>
<evidence type="ECO:0000256" key="8">
    <source>
        <dbReference type="SAM" id="Coils"/>
    </source>
</evidence>
<feature type="chain" id="PRO_5004162986" evidence="10">
    <location>
        <begin position="19"/>
        <end position="508"/>
    </location>
</feature>
<reference evidence="11" key="1">
    <citation type="submission" date="2006-10" db="EMBL/GenBank/DDBJ databases">
        <title>Complete sequence of Solibacter usitatus Ellin6076.</title>
        <authorList>
            <consortium name="US DOE Joint Genome Institute"/>
            <person name="Copeland A."/>
            <person name="Lucas S."/>
            <person name="Lapidus A."/>
            <person name="Barry K."/>
            <person name="Detter J.C."/>
            <person name="Glavina del Rio T."/>
            <person name="Hammon N."/>
            <person name="Israni S."/>
            <person name="Dalin E."/>
            <person name="Tice H."/>
            <person name="Pitluck S."/>
            <person name="Thompson L.S."/>
            <person name="Brettin T."/>
            <person name="Bruce D."/>
            <person name="Han C."/>
            <person name="Tapia R."/>
            <person name="Gilna P."/>
            <person name="Schmutz J."/>
            <person name="Larimer F."/>
            <person name="Land M."/>
            <person name="Hauser L."/>
            <person name="Kyrpides N."/>
            <person name="Mikhailova N."/>
            <person name="Janssen P.H."/>
            <person name="Kuske C.R."/>
            <person name="Richardson P."/>
        </authorList>
    </citation>
    <scope>NUCLEOTIDE SEQUENCE</scope>
    <source>
        <strain evidence="11">Ellin6076</strain>
    </source>
</reference>
<dbReference type="GO" id="GO:1990281">
    <property type="term" value="C:efflux pump complex"/>
    <property type="evidence" value="ECO:0007669"/>
    <property type="project" value="TreeGrafter"/>
</dbReference>